<dbReference type="InterPro" id="IPR018149">
    <property type="entry name" value="Lys-tRNA-synth_II_C"/>
</dbReference>
<sequence length="320" mass="35781">MSLVSKSDDDNSVGLLRERATFIGAIRTFFSERNVLEVETPILSTAATTDPHIDSFSTETAIGIPLYLQASPELFMKRLLSAGTGPIFQLAPVFRSEEASPHHNPEFMMLEWYRPDFTMEQLMDEVEELVSNFVDLPSIERFTVAEAFQQVVGIDDLLSTTAEQLKDVAVAMGLPSAGEMELEWDGWIDYFLVLAVIPRLSHAAFFLTHYPSSQAALARISPDDPRVAERFELMLNGIEIANGFRELTDAAEQRKRFERELGMRAEDGMDIVPIDMKFLAAMEDGLPECSGVAVGVERLMMVSMGKEHISEVMPFPYQSV</sequence>
<dbReference type="GO" id="GO:0004824">
    <property type="term" value="F:lysine-tRNA ligase activity"/>
    <property type="evidence" value="ECO:0007669"/>
    <property type="project" value="InterPro"/>
</dbReference>
<dbReference type="SUPFAM" id="SSF55681">
    <property type="entry name" value="Class II aaRS and biotin synthetases"/>
    <property type="match status" value="1"/>
</dbReference>
<dbReference type="GO" id="GO:0000049">
    <property type="term" value="F:tRNA binding"/>
    <property type="evidence" value="ECO:0007669"/>
    <property type="project" value="TreeGrafter"/>
</dbReference>
<dbReference type="GO" id="GO:0005829">
    <property type="term" value="C:cytosol"/>
    <property type="evidence" value="ECO:0007669"/>
    <property type="project" value="TreeGrafter"/>
</dbReference>
<dbReference type="Proteomes" id="UP000654401">
    <property type="component" value="Unassembled WGS sequence"/>
</dbReference>
<dbReference type="PROSITE" id="PS50862">
    <property type="entry name" value="AA_TRNA_LIGASE_II"/>
    <property type="match status" value="1"/>
</dbReference>
<evidence type="ECO:0000256" key="2">
    <source>
        <dbReference type="ARBA" id="ARBA00022598"/>
    </source>
</evidence>
<dbReference type="PRINTS" id="PR00982">
    <property type="entry name" value="TRNASYNTHLYS"/>
</dbReference>
<keyword evidence="2" id="KW-0436">Ligase</keyword>
<keyword evidence="3" id="KW-0547">Nucleotide-binding</keyword>
<dbReference type="NCBIfam" id="TIGR00462">
    <property type="entry name" value="genX"/>
    <property type="match status" value="1"/>
</dbReference>
<comment type="caution">
    <text evidence="7">The sequence shown here is derived from an EMBL/GenBank/DDBJ whole genome shotgun (WGS) entry which is preliminary data.</text>
</comment>
<evidence type="ECO:0000256" key="5">
    <source>
        <dbReference type="ARBA" id="ARBA00052794"/>
    </source>
</evidence>
<name>A0A8J6NWU3_9GAMM</name>
<dbReference type="PANTHER" id="PTHR42918">
    <property type="entry name" value="LYSYL-TRNA SYNTHETASE"/>
    <property type="match status" value="1"/>
</dbReference>
<evidence type="ECO:0000313" key="8">
    <source>
        <dbReference type="Proteomes" id="UP000654401"/>
    </source>
</evidence>
<dbReference type="EMBL" id="JACNFK010000024">
    <property type="protein sequence ID" value="MBC8519581.1"/>
    <property type="molecule type" value="Genomic_DNA"/>
</dbReference>
<dbReference type="InterPro" id="IPR004525">
    <property type="entry name" value="EpmA"/>
</dbReference>
<dbReference type="InterPro" id="IPR045864">
    <property type="entry name" value="aa-tRNA-synth_II/BPL/LPL"/>
</dbReference>
<evidence type="ECO:0000256" key="1">
    <source>
        <dbReference type="ARBA" id="ARBA00011738"/>
    </source>
</evidence>
<evidence type="ECO:0000259" key="6">
    <source>
        <dbReference type="PROSITE" id="PS50862"/>
    </source>
</evidence>
<dbReference type="AlphaFoldDB" id="A0A8J6NWU3"/>
<feature type="domain" description="Aminoacyl-transfer RNA synthetases class-II family profile" evidence="6">
    <location>
        <begin position="25"/>
        <end position="314"/>
    </location>
</feature>
<comment type="subunit">
    <text evidence="1">Homodimer.</text>
</comment>
<reference evidence="7 8" key="1">
    <citation type="submission" date="2020-08" db="EMBL/GenBank/DDBJ databases">
        <title>Bridging the membrane lipid divide: bacteria of the FCB group superphylum have the potential to synthesize archaeal ether lipids.</title>
        <authorList>
            <person name="Villanueva L."/>
            <person name="Von Meijenfeldt F.A.B."/>
            <person name="Westbye A.B."/>
            <person name="Yadav S."/>
            <person name="Hopmans E.C."/>
            <person name="Dutilh B.E."/>
            <person name="Sinninghe Damste J.S."/>
        </authorList>
    </citation>
    <scope>NUCLEOTIDE SEQUENCE [LARGE SCALE GENOMIC DNA]</scope>
    <source>
        <strain evidence="7">NIOZ-UU100</strain>
    </source>
</reference>
<organism evidence="7 8">
    <name type="scientific">Candidatus Thiopontia autotrophica</name>
    <dbReference type="NCBI Taxonomy" id="2841688"/>
    <lineage>
        <taxon>Bacteria</taxon>
        <taxon>Pseudomonadati</taxon>
        <taxon>Pseudomonadota</taxon>
        <taxon>Gammaproteobacteria</taxon>
        <taxon>Candidatus Thiopontia</taxon>
    </lineage>
</organism>
<evidence type="ECO:0000256" key="3">
    <source>
        <dbReference type="ARBA" id="ARBA00022741"/>
    </source>
</evidence>
<dbReference type="NCBIfam" id="NF006828">
    <property type="entry name" value="PRK09350.1"/>
    <property type="match status" value="1"/>
</dbReference>
<evidence type="ECO:0000313" key="7">
    <source>
        <dbReference type="EMBL" id="MBC8519581.1"/>
    </source>
</evidence>
<dbReference type="Gene3D" id="3.30.930.10">
    <property type="entry name" value="Bira Bifunctional Protein, Domain 2"/>
    <property type="match status" value="1"/>
</dbReference>
<accession>A0A8J6NWU3</accession>
<keyword evidence="4" id="KW-0067">ATP-binding</keyword>
<gene>
    <name evidence="7" type="primary">genX</name>
    <name evidence="7" type="ORF">H8D24_04135</name>
</gene>
<dbReference type="InterPro" id="IPR004364">
    <property type="entry name" value="Aa-tRNA-synt_II"/>
</dbReference>
<dbReference type="PANTHER" id="PTHR42918:SF6">
    <property type="entry name" value="ELONGATION FACTOR P--(R)-BETA-LYSINE LIGASE"/>
    <property type="match status" value="1"/>
</dbReference>
<dbReference type="GO" id="GO:0005524">
    <property type="term" value="F:ATP binding"/>
    <property type="evidence" value="ECO:0007669"/>
    <property type="project" value="UniProtKB-KW"/>
</dbReference>
<dbReference type="FunFam" id="3.30.930.10:FF:000017">
    <property type="entry name" value="Elongation factor P--(R)-beta-lysine ligase"/>
    <property type="match status" value="1"/>
</dbReference>
<dbReference type="GO" id="GO:0006430">
    <property type="term" value="P:lysyl-tRNA aminoacylation"/>
    <property type="evidence" value="ECO:0007669"/>
    <property type="project" value="InterPro"/>
</dbReference>
<dbReference type="Pfam" id="PF00152">
    <property type="entry name" value="tRNA-synt_2"/>
    <property type="match status" value="1"/>
</dbReference>
<evidence type="ECO:0000256" key="4">
    <source>
        <dbReference type="ARBA" id="ARBA00022840"/>
    </source>
</evidence>
<proteinExistence type="predicted"/>
<protein>
    <submittedName>
        <fullName evidence="7">EF-P lysine aminoacylase GenX</fullName>
    </submittedName>
</protein>
<dbReference type="InterPro" id="IPR006195">
    <property type="entry name" value="aa-tRNA-synth_II"/>
</dbReference>
<comment type="catalytic activity">
    <reaction evidence="5">
        <text>D-beta-lysine + L-lysyl-[protein] + ATP = N(6)-((3R)-3,6-diaminohexanoyl)-L-lysyl-[protein] + AMP + diphosphate + H(+)</text>
        <dbReference type="Rhea" id="RHEA:83435"/>
        <dbReference type="Rhea" id="RHEA-COMP:9752"/>
        <dbReference type="Rhea" id="RHEA-COMP:20131"/>
        <dbReference type="ChEBI" id="CHEBI:15378"/>
        <dbReference type="ChEBI" id="CHEBI:29969"/>
        <dbReference type="ChEBI" id="CHEBI:30616"/>
        <dbReference type="ChEBI" id="CHEBI:33019"/>
        <dbReference type="ChEBI" id="CHEBI:84138"/>
        <dbReference type="ChEBI" id="CHEBI:156053"/>
        <dbReference type="ChEBI" id="CHEBI:456215"/>
    </reaction>
    <physiologicalReaction direction="left-to-right" evidence="5">
        <dbReference type="Rhea" id="RHEA:83436"/>
    </physiologicalReaction>
</comment>